<dbReference type="EMBL" id="JBHLTW010000028">
    <property type="protein sequence ID" value="MFC0595857.1"/>
    <property type="molecule type" value="Genomic_DNA"/>
</dbReference>
<proteinExistence type="predicted"/>
<evidence type="ECO:0000313" key="2">
    <source>
        <dbReference type="EMBL" id="MFC0595857.1"/>
    </source>
</evidence>
<dbReference type="RefSeq" id="WP_229906162.1">
    <property type="nucleotide sequence ID" value="NZ_BMPJ01000029.1"/>
</dbReference>
<feature type="compositionally biased region" description="Polar residues" evidence="1">
    <location>
        <begin position="31"/>
        <end position="42"/>
    </location>
</feature>
<reference evidence="2 3" key="1">
    <citation type="submission" date="2024-09" db="EMBL/GenBank/DDBJ databases">
        <authorList>
            <person name="Sun Q."/>
            <person name="Mori K."/>
        </authorList>
    </citation>
    <scope>NUCLEOTIDE SEQUENCE [LARGE SCALE GENOMIC DNA]</scope>
    <source>
        <strain evidence="2 3">NCAIM B.02340</strain>
    </source>
</reference>
<comment type="caution">
    <text evidence="2">The sequence shown here is derived from an EMBL/GenBank/DDBJ whole genome shotgun (WGS) entry which is preliminary data.</text>
</comment>
<name>A0ABV6Q2P5_9DEIN</name>
<organism evidence="2 3">
    <name type="scientific">Thermus composti</name>
    <dbReference type="NCBI Taxonomy" id="532059"/>
    <lineage>
        <taxon>Bacteria</taxon>
        <taxon>Thermotogati</taxon>
        <taxon>Deinococcota</taxon>
        <taxon>Deinococci</taxon>
        <taxon>Thermales</taxon>
        <taxon>Thermaceae</taxon>
        <taxon>Thermus</taxon>
    </lineage>
</organism>
<feature type="compositionally biased region" description="Basic and acidic residues" evidence="1">
    <location>
        <begin position="15"/>
        <end position="28"/>
    </location>
</feature>
<feature type="region of interest" description="Disordered" evidence="1">
    <location>
        <begin position="1"/>
        <end position="71"/>
    </location>
</feature>
<feature type="region of interest" description="Disordered" evidence="1">
    <location>
        <begin position="100"/>
        <end position="127"/>
    </location>
</feature>
<accession>A0ABV6Q2P5</accession>
<evidence type="ECO:0000313" key="3">
    <source>
        <dbReference type="Proteomes" id="UP001589830"/>
    </source>
</evidence>
<gene>
    <name evidence="2" type="ORF">ACFFFP_06715</name>
</gene>
<protein>
    <submittedName>
        <fullName evidence="2">Uncharacterized protein</fullName>
    </submittedName>
</protein>
<sequence>MGHQVVKGQEGNLPGHKEKGHHGPEKEFPTGQANPGQGITSQGRGGYLAQSYKPSHQQAIKEEATQGKLFQGDPIVLQRRAPGNEVGVKNLLRWLKTCRKEGKQREKDKKAINPKGQVDEKETSFHA</sequence>
<keyword evidence="3" id="KW-1185">Reference proteome</keyword>
<dbReference type="Proteomes" id="UP001589830">
    <property type="component" value="Unassembled WGS sequence"/>
</dbReference>
<evidence type="ECO:0000256" key="1">
    <source>
        <dbReference type="SAM" id="MobiDB-lite"/>
    </source>
</evidence>